<organism evidence="1 2">
    <name type="scientific">Rhizobium paranaense</name>
    <dbReference type="NCBI Taxonomy" id="1650438"/>
    <lineage>
        <taxon>Bacteria</taxon>
        <taxon>Pseudomonadati</taxon>
        <taxon>Pseudomonadota</taxon>
        <taxon>Alphaproteobacteria</taxon>
        <taxon>Hyphomicrobiales</taxon>
        <taxon>Rhizobiaceae</taxon>
        <taxon>Rhizobium/Agrobacterium group</taxon>
        <taxon>Rhizobium</taxon>
    </lineage>
</organism>
<comment type="caution">
    <text evidence="1">The sequence shown here is derived from an EMBL/GenBank/DDBJ whole genome shotgun (WGS) entry which is preliminary data.</text>
</comment>
<dbReference type="EMBL" id="JACHBI010000004">
    <property type="protein sequence ID" value="MBB5574086.1"/>
    <property type="molecule type" value="Genomic_DNA"/>
</dbReference>
<dbReference type="AlphaFoldDB" id="A0A7W9D1P6"/>
<evidence type="ECO:0000313" key="2">
    <source>
        <dbReference type="Proteomes" id="UP000549882"/>
    </source>
</evidence>
<evidence type="ECO:0000313" key="1">
    <source>
        <dbReference type="EMBL" id="MBB5574086.1"/>
    </source>
</evidence>
<name>A0A7W9D1P6_9HYPH</name>
<reference evidence="1 2" key="1">
    <citation type="submission" date="2020-08" db="EMBL/GenBank/DDBJ databases">
        <title>Genomic Encyclopedia of Type Strains, Phase IV (KMG-V): Genome sequencing to study the core and pangenomes of soil and plant-associated prokaryotes.</title>
        <authorList>
            <person name="Whitman W."/>
        </authorList>
    </citation>
    <scope>NUCLEOTIDE SEQUENCE [LARGE SCALE GENOMIC DNA]</scope>
    <source>
        <strain evidence="1 2">SEMIA 4064</strain>
    </source>
</reference>
<accession>A0A7W9D1P6</accession>
<gene>
    <name evidence="1" type="ORF">GGD50_002708</name>
</gene>
<proteinExistence type="predicted"/>
<dbReference type="Proteomes" id="UP000549882">
    <property type="component" value="Unassembled WGS sequence"/>
</dbReference>
<sequence length="39" mass="4433">MPRDIHRFIPAFETLRFVATSCIGRTIRQTGAILRSTLS</sequence>
<keyword evidence="2" id="KW-1185">Reference proteome</keyword>
<protein>
    <submittedName>
        <fullName evidence="1">Uncharacterized protein</fullName>
    </submittedName>
</protein>